<organism evidence="6 7">
    <name type="scientific">Mucinivorans hirudinis</name>
    <dbReference type="NCBI Taxonomy" id="1433126"/>
    <lineage>
        <taxon>Bacteria</taxon>
        <taxon>Pseudomonadati</taxon>
        <taxon>Bacteroidota</taxon>
        <taxon>Bacteroidia</taxon>
        <taxon>Bacteroidales</taxon>
        <taxon>Rikenellaceae</taxon>
        <taxon>Mucinivorans</taxon>
    </lineage>
</organism>
<comment type="subcellular location">
    <subcellularLocation>
        <location evidence="5">Cytoplasm</location>
    </subcellularLocation>
</comment>
<evidence type="ECO:0000313" key="6">
    <source>
        <dbReference type="EMBL" id="CDN33048.1"/>
    </source>
</evidence>
<dbReference type="PATRIC" id="fig|1433126.3.peg.2954"/>
<dbReference type="HOGENOM" id="CLU_100552_2_0_10"/>
<dbReference type="Proteomes" id="UP000027616">
    <property type="component" value="Chromosome I"/>
</dbReference>
<dbReference type="GO" id="GO:0070038">
    <property type="term" value="F:rRNA (pseudouridine-N3-)-methyltransferase activity"/>
    <property type="evidence" value="ECO:0007669"/>
    <property type="project" value="UniProtKB-UniRule"/>
</dbReference>
<dbReference type="InterPro" id="IPR029026">
    <property type="entry name" value="tRNA_m1G_MTases_N"/>
</dbReference>
<dbReference type="Pfam" id="PF02590">
    <property type="entry name" value="SPOUT_MTase"/>
    <property type="match status" value="1"/>
</dbReference>
<name>A0A060REF9_9BACT</name>
<keyword evidence="5" id="KW-0963">Cytoplasm</keyword>
<dbReference type="HAMAP" id="MF_00658">
    <property type="entry name" value="23SrRNA_methyltr_H"/>
    <property type="match status" value="1"/>
</dbReference>
<comment type="similarity">
    <text evidence="4 5">Belongs to the RNA methyltransferase RlmH family.</text>
</comment>
<dbReference type="Gene3D" id="3.40.1280.10">
    <property type="match status" value="1"/>
</dbReference>
<dbReference type="KEGG" id="rbc:BN938_2983"/>
<dbReference type="OrthoDB" id="9806643at2"/>
<gene>
    <name evidence="5" type="primary">rlmH</name>
    <name evidence="6" type="ORF">BN938_2983</name>
</gene>
<dbReference type="EC" id="2.1.1.177" evidence="5"/>
<feature type="binding site" evidence="5">
    <location>
        <position position="105"/>
    </location>
    <ligand>
        <name>S-adenosyl-L-methionine</name>
        <dbReference type="ChEBI" id="CHEBI:59789"/>
    </ligand>
</feature>
<feature type="binding site" evidence="5">
    <location>
        <begin position="124"/>
        <end position="129"/>
    </location>
    <ligand>
        <name>S-adenosyl-L-methionine</name>
        <dbReference type="ChEBI" id="CHEBI:59789"/>
    </ligand>
</feature>
<evidence type="ECO:0000313" key="7">
    <source>
        <dbReference type="Proteomes" id="UP000027616"/>
    </source>
</evidence>
<keyword evidence="2 5" id="KW-0808">Transferase</keyword>
<protein>
    <recommendedName>
        <fullName evidence="5">Ribosomal RNA large subunit methyltransferase H</fullName>
        <ecNumber evidence="5">2.1.1.177</ecNumber>
    </recommendedName>
    <alternativeName>
        <fullName evidence="5">23S rRNA (pseudouridine1915-N3)-methyltransferase</fullName>
    </alternativeName>
    <alternativeName>
        <fullName evidence="5">23S rRNA m3Psi1915 methyltransferase</fullName>
    </alternativeName>
    <alternativeName>
        <fullName evidence="5">rRNA (pseudouridine-N3-)-methyltransferase RlmH</fullName>
    </alternativeName>
</protein>
<evidence type="ECO:0000256" key="5">
    <source>
        <dbReference type="HAMAP-Rule" id="MF_00658"/>
    </source>
</evidence>
<dbReference type="SUPFAM" id="SSF75217">
    <property type="entry name" value="alpha/beta knot"/>
    <property type="match status" value="1"/>
</dbReference>
<proteinExistence type="inferred from homology"/>
<dbReference type="PIRSF" id="PIRSF004505">
    <property type="entry name" value="MT_bac"/>
    <property type="match status" value="1"/>
</dbReference>
<comment type="subunit">
    <text evidence="5">Homodimer.</text>
</comment>
<dbReference type="eggNOG" id="COG1576">
    <property type="taxonomic scope" value="Bacteria"/>
</dbReference>
<comment type="function">
    <text evidence="5">Specifically methylates the pseudouridine at position 1915 (m3Psi1915) in 23S rRNA.</text>
</comment>
<keyword evidence="5" id="KW-0698">rRNA processing</keyword>
<dbReference type="GO" id="GO:0005737">
    <property type="term" value="C:cytoplasm"/>
    <property type="evidence" value="ECO:0007669"/>
    <property type="project" value="UniProtKB-SubCell"/>
</dbReference>
<evidence type="ECO:0000256" key="3">
    <source>
        <dbReference type="ARBA" id="ARBA00022691"/>
    </source>
</evidence>
<keyword evidence="3 5" id="KW-0949">S-adenosyl-L-methionine</keyword>
<dbReference type="NCBIfam" id="NF000990">
    <property type="entry name" value="PRK00103.2-4"/>
    <property type="match status" value="1"/>
</dbReference>
<evidence type="ECO:0000256" key="4">
    <source>
        <dbReference type="ARBA" id="ARBA00038303"/>
    </source>
</evidence>
<dbReference type="CDD" id="cd18081">
    <property type="entry name" value="RlmH-like"/>
    <property type="match status" value="1"/>
</dbReference>
<feature type="binding site" evidence="5">
    <location>
        <position position="73"/>
    </location>
    <ligand>
        <name>S-adenosyl-L-methionine</name>
        <dbReference type="ChEBI" id="CHEBI:59789"/>
    </ligand>
</feature>
<keyword evidence="7" id="KW-1185">Reference proteome</keyword>
<reference evidence="6 7" key="1">
    <citation type="journal article" date="2015" name="Genome Announc.">
        <title>Complete Genome Sequence of the Novel Leech Symbiont Mucinivorans hirudinis M3T.</title>
        <authorList>
            <person name="Nelson M.C."/>
            <person name="Bomar L."/>
            <person name="Graf J."/>
        </authorList>
    </citation>
    <scope>NUCLEOTIDE SEQUENCE [LARGE SCALE GENOMIC DNA]</scope>
    <source>
        <strain evidence="7">M3</strain>
    </source>
</reference>
<dbReference type="PANTHER" id="PTHR33603">
    <property type="entry name" value="METHYLTRANSFERASE"/>
    <property type="match status" value="1"/>
</dbReference>
<evidence type="ECO:0000256" key="2">
    <source>
        <dbReference type="ARBA" id="ARBA00022679"/>
    </source>
</evidence>
<sequence length="157" mass="18192">MVIELIVVGKTTARYLEEGIDEYLARLKHYTKFTYTVIPELKNAKSLRENQIKEAEGELILAKIATSDRLVLLDDKGMKPTSEKMAEWLQEAMNRATRKMVFAVGGAYGFSERVYDRADEKLSLSPLTFSHQMVRLIFLEQVYRSFTILSNEPYHHR</sequence>
<keyword evidence="1 5" id="KW-0489">Methyltransferase</keyword>
<dbReference type="STRING" id="1433126.BN938_2983"/>
<evidence type="ECO:0000256" key="1">
    <source>
        <dbReference type="ARBA" id="ARBA00022603"/>
    </source>
</evidence>
<dbReference type="InterPro" id="IPR003742">
    <property type="entry name" value="RlmH-like"/>
</dbReference>
<dbReference type="AlphaFoldDB" id="A0A060REF9"/>
<accession>A0A060REF9</accession>
<dbReference type="InterPro" id="IPR029028">
    <property type="entry name" value="Alpha/beta_knot_MTases"/>
</dbReference>
<comment type="catalytic activity">
    <reaction evidence="5">
        <text>pseudouridine(1915) in 23S rRNA + S-adenosyl-L-methionine = N(3)-methylpseudouridine(1915) in 23S rRNA + S-adenosyl-L-homocysteine + H(+)</text>
        <dbReference type="Rhea" id="RHEA:42752"/>
        <dbReference type="Rhea" id="RHEA-COMP:10221"/>
        <dbReference type="Rhea" id="RHEA-COMP:10222"/>
        <dbReference type="ChEBI" id="CHEBI:15378"/>
        <dbReference type="ChEBI" id="CHEBI:57856"/>
        <dbReference type="ChEBI" id="CHEBI:59789"/>
        <dbReference type="ChEBI" id="CHEBI:65314"/>
        <dbReference type="ChEBI" id="CHEBI:74486"/>
        <dbReference type="EC" id="2.1.1.177"/>
    </reaction>
</comment>
<dbReference type="EMBL" id="HG934468">
    <property type="protein sequence ID" value="CDN33048.1"/>
    <property type="molecule type" value="Genomic_DNA"/>
</dbReference>
<dbReference type="PANTHER" id="PTHR33603:SF1">
    <property type="entry name" value="RIBOSOMAL RNA LARGE SUBUNIT METHYLTRANSFERASE H"/>
    <property type="match status" value="1"/>
</dbReference>